<dbReference type="EMBL" id="DF933838">
    <property type="protein sequence ID" value="GAM41558.1"/>
    <property type="molecule type" value="Genomic_DNA"/>
</dbReference>
<feature type="region of interest" description="Disordered" evidence="1">
    <location>
        <begin position="192"/>
        <end position="214"/>
    </location>
</feature>
<keyword evidence="3" id="KW-1185">Reference proteome</keyword>
<dbReference type="Proteomes" id="UP000053095">
    <property type="component" value="Unassembled WGS sequence"/>
</dbReference>
<evidence type="ECO:0000313" key="3">
    <source>
        <dbReference type="Proteomes" id="UP000053095"/>
    </source>
</evidence>
<reference evidence="3" key="1">
    <citation type="journal article" date="2015" name="Genome Announc.">
        <title>Draft genome sequence of Talaromyces cellulolyticus strain Y-94, a source of lignocellulosic biomass-degrading enzymes.</title>
        <authorList>
            <person name="Fujii T."/>
            <person name="Koike H."/>
            <person name="Sawayama S."/>
            <person name="Yano S."/>
            <person name="Inoue H."/>
        </authorList>
    </citation>
    <scope>NUCLEOTIDE SEQUENCE [LARGE SCALE GENOMIC DNA]</scope>
    <source>
        <strain evidence="3">Y-94</strain>
    </source>
</reference>
<sequence>MASMLDYFKMRFSLGKGRKDQIFPCNTLCFLGLQPATAEKVFLVNNSPILSMLLHEKIFKIDSQAVESAEPTVEAQGRRIDGLPEMEQPAEPTSEAEEKKYCELLEADEPVLGAVEPKTREEQWSDDMSSSSSCYTRTWIVLDRVLHAGDQPTFSNFANVNCESESENPIPPEYEADIEYLQAALKQFPLPPFKTQSKADTRHQPHEDPLGYESPPLTQENLKKSAQAITPCLPVPSCPYPFMKNPRHHDPCYMAHDQNENPLECWDGCPDCEVYAAVMGPRLWKVHHWFENHFTHHDLYQGDFGKNPSHPSLKYPEPDPDDEYEWHTLLVKREHDEDYLLGAEGDKDFPYYKLLYRGEPEDTRQDITTLLVQYMQVGEAIDVNWALNFNNYYGDRFNAILQEYEPHPLPNIGFGTENKLHVLRYPGIKDMSKPIWEARGCPWPMQIDYHTRMEYAKMEYNRKLLMFRAQDEARQRYIQQVREAARYEYVQKGLLEDMSSL</sequence>
<organism evidence="2 3">
    <name type="scientific">Talaromyces pinophilus</name>
    <name type="common">Penicillium pinophilum</name>
    <dbReference type="NCBI Taxonomy" id="128442"/>
    <lineage>
        <taxon>Eukaryota</taxon>
        <taxon>Fungi</taxon>
        <taxon>Dikarya</taxon>
        <taxon>Ascomycota</taxon>
        <taxon>Pezizomycotina</taxon>
        <taxon>Eurotiomycetes</taxon>
        <taxon>Eurotiomycetidae</taxon>
        <taxon>Eurotiales</taxon>
        <taxon>Trichocomaceae</taxon>
        <taxon>Talaromyces</taxon>
        <taxon>Talaromyces sect. Talaromyces</taxon>
    </lineage>
</organism>
<dbReference type="AlphaFoldDB" id="A0A6V8HJT8"/>
<protein>
    <submittedName>
        <fullName evidence="2">Uncharacterized protein</fullName>
    </submittedName>
</protein>
<evidence type="ECO:0000256" key="1">
    <source>
        <dbReference type="SAM" id="MobiDB-lite"/>
    </source>
</evidence>
<feature type="compositionally biased region" description="Basic and acidic residues" evidence="1">
    <location>
        <begin position="197"/>
        <end position="209"/>
    </location>
</feature>
<proteinExistence type="predicted"/>
<accession>A0A6V8HJT8</accession>
<gene>
    <name evidence="2" type="ORF">TCE0_042f14766</name>
</gene>
<evidence type="ECO:0000313" key="2">
    <source>
        <dbReference type="EMBL" id="GAM41558.1"/>
    </source>
</evidence>
<name>A0A6V8HJT8_TALPI</name>
<comment type="caution">
    <text evidence="2">The sequence shown here is derived from an EMBL/GenBank/DDBJ whole genome shotgun (WGS) entry which is preliminary data.</text>
</comment>